<dbReference type="GO" id="GO:0006935">
    <property type="term" value="P:chemotaxis"/>
    <property type="evidence" value="ECO:0007669"/>
    <property type="project" value="InterPro"/>
</dbReference>
<name>A0A7I8DKZ9_9FIRM</name>
<dbReference type="PRINTS" id="PR00260">
    <property type="entry name" value="CHEMTRNSDUCR"/>
</dbReference>
<organism evidence="6 7">
    <name type="scientific">Anaerocolumna chitinilytica</name>
    <dbReference type="NCBI Taxonomy" id="1727145"/>
    <lineage>
        <taxon>Bacteria</taxon>
        <taxon>Bacillati</taxon>
        <taxon>Bacillota</taxon>
        <taxon>Clostridia</taxon>
        <taxon>Lachnospirales</taxon>
        <taxon>Lachnospiraceae</taxon>
        <taxon>Anaerocolumna</taxon>
    </lineage>
</organism>
<dbReference type="KEGG" id="acht:bsdcttw_20900"/>
<evidence type="ECO:0000256" key="2">
    <source>
        <dbReference type="ARBA" id="ARBA00029447"/>
    </source>
</evidence>
<evidence type="ECO:0000256" key="1">
    <source>
        <dbReference type="ARBA" id="ARBA00023224"/>
    </source>
</evidence>
<dbReference type="Proteomes" id="UP000515703">
    <property type="component" value="Chromosome"/>
</dbReference>
<dbReference type="AlphaFoldDB" id="A0A7I8DKZ9"/>
<evidence type="ECO:0000256" key="4">
    <source>
        <dbReference type="SAM" id="MobiDB-lite"/>
    </source>
</evidence>
<dbReference type="SUPFAM" id="SSF58104">
    <property type="entry name" value="Methyl-accepting chemotaxis protein (MCP) signaling domain"/>
    <property type="match status" value="1"/>
</dbReference>
<feature type="compositionally biased region" description="Polar residues" evidence="4">
    <location>
        <begin position="1"/>
        <end position="18"/>
    </location>
</feature>
<dbReference type="PANTHER" id="PTHR32089:SF112">
    <property type="entry name" value="LYSOZYME-LIKE PROTEIN-RELATED"/>
    <property type="match status" value="1"/>
</dbReference>
<dbReference type="Pfam" id="PF00015">
    <property type="entry name" value="MCPsignal"/>
    <property type="match status" value="1"/>
</dbReference>
<evidence type="ECO:0000256" key="3">
    <source>
        <dbReference type="PROSITE-ProRule" id="PRU00284"/>
    </source>
</evidence>
<keyword evidence="7" id="KW-1185">Reference proteome</keyword>
<feature type="region of interest" description="Disordered" evidence="4">
    <location>
        <begin position="1"/>
        <end position="30"/>
    </location>
</feature>
<keyword evidence="1 3" id="KW-0807">Transducer</keyword>
<evidence type="ECO:0000259" key="5">
    <source>
        <dbReference type="PROSITE" id="PS50111"/>
    </source>
</evidence>
<dbReference type="PANTHER" id="PTHR32089">
    <property type="entry name" value="METHYL-ACCEPTING CHEMOTAXIS PROTEIN MCPB"/>
    <property type="match status" value="1"/>
</dbReference>
<evidence type="ECO:0000313" key="7">
    <source>
        <dbReference type="Proteomes" id="UP000515703"/>
    </source>
</evidence>
<dbReference type="GO" id="GO:0004888">
    <property type="term" value="F:transmembrane signaling receptor activity"/>
    <property type="evidence" value="ECO:0007669"/>
    <property type="project" value="InterPro"/>
</dbReference>
<protein>
    <recommendedName>
        <fullName evidence="5">Methyl-accepting transducer domain-containing protein</fullName>
    </recommendedName>
</protein>
<dbReference type="EMBL" id="AP023368">
    <property type="protein sequence ID" value="BCJ99049.1"/>
    <property type="molecule type" value="Genomic_DNA"/>
</dbReference>
<comment type="similarity">
    <text evidence="2">Belongs to the methyl-accepting chemotaxis (MCP) protein family.</text>
</comment>
<dbReference type="InterPro" id="IPR004090">
    <property type="entry name" value="Chemotax_Me-accpt_rcpt"/>
</dbReference>
<dbReference type="PROSITE" id="PS50111">
    <property type="entry name" value="CHEMOTAXIS_TRANSDUC_2"/>
    <property type="match status" value="1"/>
</dbReference>
<proteinExistence type="inferred from homology"/>
<gene>
    <name evidence="6" type="ORF">bsdcttw_20900</name>
</gene>
<dbReference type="SMART" id="SM00283">
    <property type="entry name" value="MA"/>
    <property type="match status" value="1"/>
</dbReference>
<dbReference type="GO" id="GO:0016020">
    <property type="term" value="C:membrane"/>
    <property type="evidence" value="ECO:0007669"/>
    <property type="project" value="InterPro"/>
</dbReference>
<feature type="compositionally biased region" description="Basic and acidic residues" evidence="4">
    <location>
        <begin position="19"/>
        <end position="30"/>
    </location>
</feature>
<dbReference type="InterPro" id="IPR004089">
    <property type="entry name" value="MCPsignal_dom"/>
</dbReference>
<accession>A0A7I8DKZ9</accession>
<dbReference type="RefSeq" id="WP_207726529.1">
    <property type="nucleotide sequence ID" value="NZ_AP023368.1"/>
</dbReference>
<dbReference type="GO" id="GO:0007165">
    <property type="term" value="P:signal transduction"/>
    <property type="evidence" value="ECO:0007669"/>
    <property type="project" value="UniProtKB-KW"/>
</dbReference>
<dbReference type="Gene3D" id="1.10.287.950">
    <property type="entry name" value="Methyl-accepting chemotaxis protein"/>
    <property type="match status" value="1"/>
</dbReference>
<reference evidence="6 7" key="1">
    <citation type="submission" date="2020-08" db="EMBL/GenBank/DDBJ databases">
        <title>Draft genome sequencing of an Anaerocolumna strain isolated from anoxic soil subjected to BSD treatment.</title>
        <authorList>
            <person name="Uek A."/>
            <person name="Tonouchi A."/>
        </authorList>
    </citation>
    <scope>NUCLEOTIDE SEQUENCE [LARGE SCALE GENOMIC DNA]</scope>
    <source>
        <strain evidence="6 7">CTTW</strain>
    </source>
</reference>
<reference evidence="6 7" key="2">
    <citation type="submission" date="2020-08" db="EMBL/GenBank/DDBJ databases">
        <authorList>
            <person name="Ueki A."/>
            <person name="Tonouchi A."/>
        </authorList>
    </citation>
    <scope>NUCLEOTIDE SEQUENCE [LARGE SCALE GENOMIC DNA]</scope>
    <source>
        <strain evidence="6 7">CTTW</strain>
    </source>
</reference>
<feature type="domain" description="Methyl-accepting transducer" evidence="5">
    <location>
        <begin position="28"/>
        <end position="236"/>
    </location>
</feature>
<evidence type="ECO:0000313" key="6">
    <source>
        <dbReference type="EMBL" id="BCJ99049.1"/>
    </source>
</evidence>
<sequence>MEQSSSGTDMFLSHNSDYTNKDSLKGNESKTNEMKTVTERIYSGIEEVDVNLQDVVESFVEASSKAEEGMQVINTGVSQMTTIRGNFNSVVHAIDKLASKSGEIKNIVEMITRIARMTNLLALNASIEAARAGEQGRGFTVVANEVRKLAEQSSEAAKDIGALINAIEEEIQQTAETIQNVNKDVEYGEAVIADAGKTFNGIFLNIENVSDKIMNVSAAMEEVFSAAQLLINDKNS</sequence>